<keyword evidence="6" id="KW-0966">Cell projection</keyword>
<evidence type="ECO:0000256" key="4">
    <source>
        <dbReference type="ARBA" id="ARBA00022803"/>
    </source>
</evidence>
<feature type="repeat" description="TPR" evidence="9">
    <location>
        <begin position="267"/>
        <end position="300"/>
    </location>
</feature>
<keyword evidence="2" id="KW-0963">Cytoplasm</keyword>
<name>E4X4D9_OIKDI</name>
<evidence type="ECO:0000313" key="10">
    <source>
        <dbReference type="EMBL" id="CBY23929.1"/>
    </source>
</evidence>
<evidence type="ECO:0000313" key="11">
    <source>
        <dbReference type="Proteomes" id="UP000001307"/>
    </source>
</evidence>
<keyword evidence="11" id="KW-1185">Reference proteome</keyword>
<evidence type="ECO:0000256" key="8">
    <source>
        <dbReference type="ARBA" id="ARBA00034143"/>
    </source>
</evidence>
<dbReference type="InterPro" id="IPR011990">
    <property type="entry name" value="TPR-like_helical_dom_sf"/>
</dbReference>
<dbReference type="PROSITE" id="PS50005">
    <property type="entry name" value="TPR"/>
    <property type="match status" value="1"/>
</dbReference>
<evidence type="ECO:0000256" key="7">
    <source>
        <dbReference type="ARBA" id="ARBA00034139"/>
    </source>
</evidence>
<evidence type="ECO:0000256" key="2">
    <source>
        <dbReference type="ARBA" id="ARBA00022490"/>
    </source>
</evidence>
<dbReference type="PANTHER" id="PTHR23040">
    <property type="match status" value="1"/>
</dbReference>
<keyword evidence="3" id="KW-0677">Repeat</keyword>
<evidence type="ECO:0000256" key="3">
    <source>
        <dbReference type="ARBA" id="ARBA00022737"/>
    </source>
</evidence>
<dbReference type="PANTHER" id="PTHR23040:SF1">
    <property type="entry name" value="OUTER DYNEIN ARM-DOCKING COMPLEX SUBUNIT 4"/>
    <property type="match status" value="1"/>
</dbReference>
<dbReference type="AlphaFoldDB" id="E4X4D9"/>
<dbReference type="FunCoup" id="E4X4D9">
    <property type="interactions" value="10"/>
</dbReference>
<sequence>MRGRSLEKWLCWEAATAERVAPAKSKAMTSLDLNTFEDYIKCKDEQSGVEFQVKYLLHSGTVYFEFSCGCSFKDDDSMNPLFTNGFFYFFTQGLLNGFRGKYQRKNKSIWNSDDFRKTPHLCCPKDPHLLHLLIEMLRNSRTKIVKAAAAFKNAAIIRKVARSKHAVQFKTAAGIHRCVSKKLKETMLKLNDPAFDFSFIAKDYLMPVFKNTATMPNVEILKVQFFKDRKLPEELKNALQVNSAGKALTDQQLIELFEPPLDLPCTFSTYLAAGDRYVSIKDFQKALLEYDKALHAKPSDKNCLIARGKCHLLNGDPTSALDDADSCIKDDKTFHRGLLLKAEALYLMGEFEHALVFYHRGQKLRPETEDFRLGIQKCQEAIDNSVGGPEVIQLDVESRKKSASKQRSTKKATRSNLGEMYDDRQFLEKLAKDSALMKDHNGKNSVGELIKHGIRYLDDRADFWTQQKPEYTRSRERTMLKPLPVESIKADLSAAIKLLDDKEFEESLKAVIDINTNVETHPDVNKGPMMCALQADINSVYGQALLALGKNEESITRHKKELAAAKKSGITDLKVRAMDNLAEAYVKNQNYKHAMNIYQDRLGNSTSEGEKAWHYHNWARCLLEEGLYEKSLQIAEQARDTAQKADDKVWELNSQIIVAQSLCK</sequence>
<dbReference type="Gene3D" id="1.25.40.10">
    <property type="entry name" value="Tetratricopeptide repeat domain"/>
    <property type="match status" value="2"/>
</dbReference>
<dbReference type="InParanoid" id="E4X4D9"/>
<reference evidence="10" key="1">
    <citation type="journal article" date="2010" name="Science">
        <title>Plasticity of animal genome architecture unmasked by rapid evolution of a pelagic tunicate.</title>
        <authorList>
            <person name="Denoeud F."/>
            <person name="Henriet S."/>
            <person name="Mungpakdee S."/>
            <person name="Aury J.M."/>
            <person name="Da Silva C."/>
            <person name="Brinkmann H."/>
            <person name="Mikhaleva J."/>
            <person name="Olsen L.C."/>
            <person name="Jubin C."/>
            <person name="Canestro C."/>
            <person name="Bouquet J.M."/>
            <person name="Danks G."/>
            <person name="Poulain J."/>
            <person name="Campsteijn C."/>
            <person name="Adamski M."/>
            <person name="Cross I."/>
            <person name="Yadetie F."/>
            <person name="Muffato M."/>
            <person name="Louis A."/>
            <person name="Butcher S."/>
            <person name="Tsagkogeorga G."/>
            <person name="Konrad A."/>
            <person name="Singh S."/>
            <person name="Jensen M.F."/>
            <person name="Cong E.H."/>
            <person name="Eikeseth-Otteraa H."/>
            <person name="Noel B."/>
            <person name="Anthouard V."/>
            <person name="Porcel B.M."/>
            <person name="Kachouri-Lafond R."/>
            <person name="Nishino A."/>
            <person name="Ugolini M."/>
            <person name="Chourrout P."/>
            <person name="Nishida H."/>
            <person name="Aasland R."/>
            <person name="Huzurbazar S."/>
            <person name="Westhof E."/>
            <person name="Delsuc F."/>
            <person name="Lehrach H."/>
            <person name="Reinhardt R."/>
            <person name="Weissenbach J."/>
            <person name="Roy S.W."/>
            <person name="Artiguenave F."/>
            <person name="Postlethwait J.H."/>
            <person name="Manak J.R."/>
            <person name="Thompson E.M."/>
            <person name="Jaillon O."/>
            <person name="Du Pasquier L."/>
            <person name="Boudinot P."/>
            <person name="Liberles D.A."/>
            <person name="Volff J.N."/>
            <person name="Philippe H."/>
            <person name="Lenhard B."/>
            <person name="Roest Crollius H."/>
            <person name="Wincker P."/>
            <person name="Chourrout D."/>
        </authorList>
    </citation>
    <scope>NUCLEOTIDE SEQUENCE [LARGE SCALE GENOMIC DNA]</scope>
</reference>
<keyword evidence="5" id="KW-0206">Cytoskeleton</keyword>
<dbReference type="Proteomes" id="UP000001307">
    <property type="component" value="Unassembled WGS sequence"/>
</dbReference>
<organism evidence="10">
    <name type="scientific">Oikopleura dioica</name>
    <name type="common">Tunicate</name>
    <dbReference type="NCBI Taxonomy" id="34765"/>
    <lineage>
        <taxon>Eukaryota</taxon>
        <taxon>Metazoa</taxon>
        <taxon>Chordata</taxon>
        <taxon>Tunicata</taxon>
        <taxon>Appendicularia</taxon>
        <taxon>Copelata</taxon>
        <taxon>Oikopleuridae</taxon>
        <taxon>Oikopleura</taxon>
    </lineage>
</organism>
<comment type="subcellular location">
    <subcellularLocation>
        <location evidence="1">Cytoplasm</location>
        <location evidence="1">Cytoskeleton</location>
        <location evidence="1">Cilium axoneme</location>
    </subcellularLocation>
</comment>
<evidence type="ECO:0000256" key="9">
    <source>
        <dbReference type="PROSITE-ProRule" id="PRU00339"/>
    </source>
</evidence>
<accession>E4X4D9</accession>
<evidence type="ECO:0000256" key="1">
    <source>
        <dbReference type="ARBA" id="ARBA00004430"/>
    </source>
</evidence>
<dbReference type="EMBL" id="FN653024">
    <property type="protein sequence ID" value="CBY23929.1"/>
    <property type="molecule type" value="Genomic_DNA"/>
</dbReference>
<dbReference type="SMART" id="SM00028">
    <property type="entry name" value="TPR"/>
    <property type="match status" value="5"/>
</dbReference>
<dbReference type="SUPFAM" id="SSF48452">
    <property type="entry name" value="TPR-like"/>
    <property type="match status" value="2"/>
</dbReference>
<dbReference type="InterPro" id="IPR040111">
    <property type="entry name" value="ODAD4"/>
</dbReference>
<keyword evidence="4 9" id="KW-0802">TPR repeat</keyword>
<dbReference type="InterPro" id="IPR019734">
    <property type="entry name" value="TPR_rpt"/>
</dbReference>
<proteinExistence type="predicted"/>
<evidence type="ECO:0000256" key="6">
    <source>
        <dbReference type="ARBA" id="ARBA00023273"/>
    </source>
</evidence>
<evidence type="ECO:0000256" key="5">
    <source>
        <dbReference type="ARBA" id="ARBA00023212"/>
    </source>
</evidence>
<gene>
    <name evidence="10" type="ORF">GSOID_T00001264001</name>
</gene>
<protein>
    <recommendedName>
        <fullName evidence="7">Outer dynein arm-docking complex subunit 4</fullName>
    </recommendedName>
    <alternativeName>
        <fullName evidence="8">Tetratricopeptide repeat protein 25</fullName>
    </alternativeName>
</protein>
<dbReference type="GO" id="GO:0005930">
    <property type="term" value="C:axoneme"/>
    <property type="evidence" value="ECO:0007669"/>
    <property type="project" value="UniProtKB-SubCell"/>
</dbReference>
<dbReference type="OrthoDB" id="10268002at2759"/>